<gene>
    <name evidence="1" type="ORF">LEP1GSC062_1230</name>
</gene>
<proteinExistence type="predicted"/>
<dbReference type="AlphaFoldDB" id="V6I7Z4"/>
<reference evidence="1" key="1">
    <citation type="submission" date="2013-05" db="EMBL/GenBank/DDBJ databases">
        <authorList>
            <person name="Harkins D.M."/>
            <person name="Durkin A.S."/>
            <person name="Brinkac L.M."/>
            <person name="Haft D.H."/>
            <person name="Selengut J.D."/>
            <person name="Sanka R."/>
            <person name="DePew J."/>
            <person name="Purushe J."/>
            <person name="Hartskeerl R.A."/>
            <person name="Ahmed A."/>
            <person name="van der Linden H."/>
            <person name="Goris M.G.A."/>
            <person name="Vinetz J.M."/>
            <person name="Sutton G.G."/>
            <person name="Nierman W.C."/>
            <person name="Fouts D.E."/>
        </authorList>
    </citation>
    <scope>NUCLEOTIDE SEQUENCE [LARGE SCALE GENOMIC DNA]</scope>
    <source>
        <strain evidence="1">L 60</strain>
    </source>
</reference>
<comment type="caution">
    <text evidence="1">The sequence shown here is derived from an EMBL/GenBank/DDBJ whole genome shotgun (WGS) entry which is preliminary data.</text>
</comment>
<accession>V6I7Z4</accession>
<sequence length="37" mass="4541">MFFRIRTEERAYESFTDKVQGRRRFSYKDVGNSSQTF</sequence>
<evidence type="ECO:0000313" key="2">
    <source>
        <dbReference type="Proteomes" id="UP000018747"/>
    </source>
</evidence>
<organism evidence="1 2">
    <name type="scientific">Leptospira alexanderi serovar Manhao 3 str. L 60</name>
    <dbReference type="NCBI Taxonomy" id="1049759"/>
    <lineage>
        <taxon>Bacteria</taxon>
        <taxon>Pseudomonadati</taxon>
        <taxon>Spirochaetota</taxon>
        <taxon>Spirochaetia</taxon>
        <taxon>Leptospirales</taxon>
        <taxon>Leptospiraceae</taxon>
        <taxon>Leptospira</taxon>
    </lineage>
</organism>
<name>V6I7Z4_9LEPT</name>
<protein>
    <submittedName>
        <fullName evidence="1">Uncharacterized protein</fullName>
    </submittedName>
</protein>
<evidence type="ECO:0000313" key="1">
    <source>
        <dbReference type="EMBL" id="EQA62944.1"/>
    </source>
</evidence>
<dbReference type="Proteomes" id="UP000018747">
    <property type="component" value="Unassembled WGS sequence"/>
</dbReference>
<keyword evidence="2" id="KW-1185">Reference proteome</keyword>
<dbReference type="EMBL" id="AHMT02000027">
    <property type="protein sequence ID" value="EQA62944.1"/>
    <property type="molecule type" value="Genomic_DNA"/>
</dbReference>